<proteinExistence type="predicted"/>
<accession>A0AA92X2T1</accession>
<evidence type="ECO:0000313" key="2">
    <source>
        <dbReference type="Proteomes" id="UP000284338"/>
    </source>
</evidence>
<dbReference type="RefSeq" id="WP_119805020.1">
    <property type="nucleotide sequence ID" value="NZ_QYYG01000007.1"/>
</dbReference>
<name>A0AA92X2T1_9GAMM</name>
<dbReference type="EMBL" id="QYYG01000007">
    <property type="protein sequence ID" value="RJF54071.1"/>
    <property type="molecule type" value="Genomic_DNA"/>
</dbReference>
<dbReference type="AlphaFoldDB" id="A0AA92X2T1"/>
<organism evidence="1 2">
    <name type="scientific">Serratia inhibens</name>
    <dbReference type="NCBI Taxonomy" id="2338073"/>
    <lineage>
        <taxon>Bacteria</taxon>
        <taxon>Pseudomonadati</taxon>
        <taxon>Pseudomonadota</taxon>
        <taxon>Gammaproteobacteria</taxon>
        <taxon>Enterobacterales</taxon>
        <taxon>Yersiniaceae</taxon>
        <taxon>Serratia</taxon>
    </lineage>
</organism>
<gene>
    <name evidence="1" type="ORF">D4100_19035</name>
</gene>
<sequence length="141" mass="15834">MLSIPGVLISNRHSISLKDETEAALAVIKNVEHDFLDNMVPACRQALTYLEHDMARSETVSNEVFRIFDDYFGIIRSSEKPLDVYIYSGIHCALIFNEEISSSATALCIEEQESLLRGIREAVLIGIDYLCIPARNDRVNA</sequence>
<evidence type="ECO:0000313" key="1">
    <source>
        <dbReference type="EMBL" id="RJF54071.1"/>
    </source>
</evidence>
<comment type="caution">
    <text evidence="1">The sequence shown here is derived from an EMBL/GenBank/DDBJ whole genome shotgun (WGS) entry which is preliminary data.</text>
</comment>
<dbReference type="Proteomes" id="UP000284338">
    <property type="component" value="Unassembled WGS sequence"/>
</dbReference>
<reference evidence="1 2" key="1">
    <citation type="submission" date="2018-09" db="EMBL/GenBank/DDBJ databases">
        <title>Draft genome of a novel serratia sp. strain with antifungal activity.</title>
        <authorList>
            <person name="Dichmann S.I."/>
            <person name="Park B.P."/>
            <person name="Pathiraja D."/>
            <person name="Choi I.-G."/>
            <person name="Stougaard P."/>
            <person name="Hennessy R.C."/>
        </authorList>
    </citation>
    <scope>NUCLEOTIDE SEQUENCE [LARGE SCALE GENOMIC DNA]</scope>
    <source>
        <strain evidence="1 2">S40</strain>
    </source>
</reference>
<keyword evidence="2" id="KW-1185">Reference proteome</keyword>
<protein>
    <submittedName>
        <fullName evidence="1">Uncharacterized protein</fullName>
    </submittedName>
</protein>